<accession>A0ABW1YJ80</accession>
<dbReference type="RefSeq" id="WP_193191848.1">
    <property type="nucleotide sequence ID" value="NZ_JACZFR010000024.1"/>
</dbReference>
<dbReference type="InterPro" id="IPR005134">
    <property type="entry name" value="UPF0114"/>
</dbReference>
<name>A0ABW1YJ80_9GAMM</name>
<organism evidence="2 3">
    <name type="scientific">Microbulbifer taiwanensis</name>
    <dbReference type="NCBI Taxonomy" id="986746"/>
    <lineage>
        <taxon>Bacteria</taxon>
        <taxon>Pseudomonadati</taxon>
        <taxon>Pseudomonadota</taxon>
        <taxon>Gammaproteobacteria</taxon>
        <taxon>Cellvibrionales</taxon>
        <taxon>Microbulbiferaceae</taxon>
        <taxon>Microbulbifer</taxon>
    </lineage>
</organism>
<keyword evidence="1" id="KW-0472">Membrane</keyword>
<proteinExistence type="predicted"/>
<feature type="transmembrane region" description="Helical" evidence="1">
    <location>
        <begin position="12"/>
        <end position="32"/>
    </location>
</feature>
<feature type="transmembrane region" description="Helical" evidence="1">
    <location>
        <begin position="127"/>
        <end position="144"/>
    </location>
</feature>
<protein>
    <submittedName>
        <fullName evidence="2">YqhA family protein</fullName>
    </submittedName>
</protein>
<feature type="transmembrane region" description="Helical" evidence="1">
    <location>
        <begin position="62"/>
        <end position="85"/>
    </location>
</feature>
<dbReference type="EMBL" id="JBHSVR010000001">
    <property type="protein sequence ID" value="MFC6632824.1"/>
    <property type="molecule type" value="Genomic_DNA"/>
</dbReference>
<feature type="transmembrane region" description="Helical" evidence="1">
    <location>
        <begin position="97"/>
        <end position="115"/>
    </location>
</feature>
<evidence type="ECO:0000313" key="2">
    <source>
        <dbReference type="EMBL" id="MFC6632824.1"/>
    </source>
</evidence>
<keyword evidence="1" id="KW-1133">Transmembrane helix</keyword>
<keyword evidence="3" id="KW-1185">Reference proteome</keyword>
<reference evidence="3" key="1">
    <citation type="journal article" date="2019" name="Int. J. Syst. Evol. Microbiol.">
        <title>The Global Catalogue of Microorganisms (GCM) 10K type strain sequencing project: providing services to taxonomists for standard genome sequencing and annotation.</title>
        <authorList>
            <consortium name="The Broad Institute Genomics Platform"/>
            <consortium name="The Broad Institute Genome Sequencing Center for Infectious Disease"/>
            <person name="Wu L."/>
            <person name="Ma J."/>
        </authorList>
    </citation>
    <scope>NUCLEOTIDE SEQUENCE [LARGE SCALE GENOMIC DNA]</scope>
    <source>
        <strain evidence="3">CGMCC 1.13718</strain>
    </source>
</reference>
<dbReference type="Proteomes" id="UP001596425">
    <property type="component" value="Unassembled WGS sequence"/>
</dbReference>
<dbReference type="Pfam" id="PF03350">
    <property type="entry name" value="UPF0114"/>
    <property type="match status" value="1"/>
</dbReference>
<evidence type="ECO:0000313" key="3">
    <source>
        <dbReference type="Proteomes" id="UP001596425"/>
    </source>
</evidence>
<comment type="caution">
    <text evidence="2">The sequence shown here is derived from an EMBL/GenBank/DDBJ whole genome shotgun (WGS) entry which is preliminary data.</text>
</comment>
<gene>
    <name evidence="2" type="ORF">ACFQBM_06010</name>
</gene>
<evidence type="ECO:0000256" key="1">
    <source>
        <dbReference type="SAM" id="Phobius"/>
    </source>
</evidence>
<sequence length="147" mass="16179">MKSLIEATRHVMTAATLILLIVSFFAMIWGGIKAVHVIELILSSRGESPDIEVSLIRVVDAFLISIVLYLFGVSIYQLFIGGLSLPVAKDLAEMKGQLSGVIIMVMAIQFLEHVLSDYPALQQLYEGASIAFVAIVLLLLSYIVRKR</sequence>
<keyword evidence="1" id="KW-0812">Transmembrane</keyword>